<dbReference type="SMART" id="SM00164">
    <property type="entry name" value="TBC"/>
    <property type="match status" value="1"/>
</dbReference>
<keyword evidence="6" id="KW-0967">Endosome</keyword>
<dbReference type="PANTHER" id="PTHR47219">
    <property type="entry name" value="RAB GTPASE-ACTIVATING PROTEIN 1-LIKE"/>
    <property type="match status" value="1"/>
</dbReference>
<gene>
    <name evidence="14" type="primary">RABGAP1L</name>
</gene>
<accession>A0A8D2MMV2</accession>
<dbReference type="Pfam" id="PF12473">
    <property type="entry name" value="DUF3694"/>
    <property type="match status" value="1"/>
</dbReference>
<sequence length="820" mass="92825">MEVKTSFSKASRIPEAVSTLINEEFVLVHQKSEDASGNDEKPRLKIFSNGDEELEKAMEEILRDSEKDQYVTALPEGFSDGSGQAAADGSAGQTAQPALQLVLDPSATEISAPRPSSPSEPLEEDSVLFNKLTYLGCTNVSAPRNEPEALHAMANMKSSSQTPLPVTLYVPNIPEGSVRIINQLSNSEIASFPIYKVLFCVRGQNGTSESDCFAFTESSCGTEEFQIHVFSCEIKEAVSRILYSFSTAFKRSSKQASDHVKDFVLPTPDSDVYTFSVSLEVKEDDGKGNFSPVPKDRDKLYFKLKQGIEKKVVITVQQLSNKELAIERCFGMLLSPGRNVKNSDMHLLDMESMGKSSDGKAYVITGMWNPNAPMFLVLNEETPKDKRVFMTVAVDMVVTEVVEPVRFLLETVVRVYPANERFWYFSRKAFTETFYMKLKQSEGKSHTSAGDAIYEVVSLQRESAREEELVTPTSGGGPMSSQEDEAEEESDNELSSGTGDVSKDCPEKILYSWGELLGRWHNNLVVRPNGLSTLVKSGVPEALRAEIWQLLAGCHDNQAMLDKYRLLITMDSAQESVIKRDIHRTYPAHDYFKDTEGDGQESLYKICKAYSVYDEDIGYCQGQSFLAAVLLLHMPEEQAFCVFVKIMYDYGLRDLYRNNFEDLHCKFFQLEKLMQEQLPDLHSHFSDLNLEAHMYASQWFLTLFTAKFPLCMVFHIIDLLLCEGMNIIFHVALALLKTSKEDLLQADFEGALKFFRVQLPKRYRAEENARRLMEQACNIKVPTKKLKKYEREYQTMRESQLQQEDPMDRYKVGRCSMGIW</sequence>
<evidence type="ECO:0000256" key="2">
    <source>
        <dbReference type="ARBA" id="ARBA00004555"/>
    </source>
</evidence>
<dbReference type="InterPro" id="IPR050302">
    <property type="entry name" value="Rab_GAP_TBC_domain"/>
</dbReference>
<evidence type="ECO:0000256" key="10">
    <source>
        <dbReference type="ARBA" id="ARBA00069331"/>
    </source>
</evidence>
<organism evidence="14 15">
    <name type="scientific">Zonotrichia albicollis</name>
    <name type="common">White-throated sparrow</name>
    <name type="synonym">Fringilla albicollis</name>
    <dbReference type="NCBI Taxonomy" id="44394"/>
    <lineage>
        <taxon>Eukaryota</taxon>
        <taxon>Metazoa</taxon>
        <taxon>Chordata</taxon>
        <taxon>Craniata</taxon>
        <taxon>Vertebrata</taxon>
        <taxon>Euteleostomi</taxon>
        <taxon>Archelosauria</taxon>
        <taxon>Archosauria</taxon>
        <taxon>Dinosauria</taxon>
        <taxon>Saurischia</taxon>
        <taxon>Theropoda</taxon>
        <taxon>Coelurosauria</taxon>
        <taxon>Aves</taxon>
        <taxon>Neognathae</taxon>
        <taxon>Neoaves</taxon>
        <taxon>Telluraves</taxon>
        <taxon>Australaves</taxon>
        <taxon>Passeriformes</taxon>
        <taxon>Passerellidae</taxon>
        <taxon>Zonotrichia</taxon>
    </lineage>
</organism>
<protein>
    <recommendedName>
        <fullName evidence="10">Rab GTPase-activating protein 1-like</fullName>
    </recommendedName>
</protein>
<dbReference type="PANTHER" id="PTHR47219:SF7">
    <property type="entry name" value="RAB GTPASE-ACTIVATING PROTEIN 1-LIKE"/>
    <property type="match status" value="1"/>
</dbReference>
<dbReference type="FunFam" id="1.10.8.270:FF:000001">
    <property type="entry name" value="TBC1 domain family member 1"/>
    <property type="match status" value="1"/>
</dbReference>
<feature type="region of interest" description="Disordered" evidence="11">
    <location>
        <begin position="74"/>
        <end position="95"/>
    </location>
</feature>
<dbReference type="PROSITE" id="PS01179">
    <property type="entry name" value="PID"/>
    <property type="match status" value="1"/>
</dbReference>
<keyword evidence="8" id="KW-0333">Golgi apparatus</keyword>
<dbReference type="FunFam" id="1.10.10.750:FF:000004">
    <property type="entry name" value="Putative rab gtpase-activating protein 1"/>
    <property type="match status" value="1"/>
</dbReference>
<dbReference type="GO" id="GO:0006897">
    <property type="term" value="P:endocytosis"/>
    <property type="evidence" value="ECO:0007669"/>
    <property type="project" value="UniProtKB-KW"/>
</dbReference>
<keyword evidence="4" id="KW-0343">GTPase activation</keyword>
<reference evidence="14" key="2">
    <citation type="submission" date="2025-09" db="UniProtKB">
        <authorList>
            <consortium name="Ensembl"/>
        </authorList>
    </citation>
    <scope>IDENTIFICATION</scope>
</reference>
<name>A0A8D2MMV2_ZONAL</name>
<dbReference type="Gene3D" id="1.10.10.750">
    <property type="entry name" value="Ypt/Rab-GAP domain of gyp1p, domain 1"/>
    <property type="match status" value="1"/>
</dbReference>
<dbReference type="InterPro" id="IPR035969">
    <property type="entry name" value="Rab-GAP_TBC_sf"/>
</dbReference>
<dbReference type="InterPro" id="IPR000195">
    <property type="entry name" value="Rab-GAP-TBC_dom"/>
</dbReference>
<feature type="compositionally biased region" description="Acidic residues" evidence="11">
    <location>
        <begin position="482"/>
        <end position="492"/>
    </location>
</feature>
<dbReference type="AlphaFoldDB" id="A0A8D2MMV2"/>
<reference evidence="14" key="1">
    <citation type="submission" date="2025-08" db="UniProtKB">
        <authorList>
            <consortium name="Ensembl"/>
        </authorList>
    </citation>
    <scope>IDENTIFICATION</scope>
</reference>
<dbReference type="GO" id="GO:0005096">
    <property type="term" value="F:GTPase activator activity"/>
    <property type="evidence" value="ECO:0007669"/>
    <property type="project" value="UniProtKB-KW"/>
</dbReference>
<dbReference type="FunFam" id="1.10.472.80:FF:000007">
    <property type="entry name" value="Rab GTPase-activating protein 1 isoform X1"/>
    <property type="match status" value="1"/>
</dbReference>
<dbReference type="SUPFAM" id="SSF50729">
    <property type="entry name" value="PH domain-like"/>
    <property type="match status" value="1"/>
</dbReference>
<dbReference type="Ensembl" id="ENSZALT00000014081.1">
    <property type="protein sequence ID" value="ENSZALP00000010163.1"/>
    <property type="gene ID" value="ENSZALG00000008297.1"/>
</dbReference>
<evidence type="ECO:0000256" key="7">
    <source>
        <dbReference type="ARBA" id="ARBA00022927"/>
    </source>
</evidence>
<evidence type="ECO:0000256" key="6">
    <source>
        <dbReference type="ARBA" id="ARBA00022753"/>
    </source>
</evidence>
<dbReference type="GO" id="GO:0005794">
    <property type="term" value="C:Golgi apparatus"/>
    <property type="evidence" value="ECO:0007669"/>
    <property type="project" value="UniProtKB-SubCell"/>
</dbReference>
<comment type="subcellular location">
    <subcellularLocation>
        <location evidence="1">Early endosome</location>
    </subcellularLocation>
    <subcellularLocation>
        <location evidence="2">Golgi apparatus</location>
    </subcellularLocation>
</comment>
<dbReference type="Gene3D" id="1.10.8.270">
    <property type="entry name" value="putative rabgap domain of human tbc1 domain family member 14 like domains"/>
    <property type="match status" value="1"/>
</dbReference>
<dbReference type="Gene3D" id="2.30.29.30">
    <property type="entry name" value="Pleckstrin-homology domain (PH domain)/Phosphotyrosine-binding domain (PTB)"/>
    <property type="match status" value="1"/>
</dbReference>
<feature type="domain" description="PID" evidence="12">
    <location>
        <begin position="134"/>
        <end position="249"/>
    </location>
</feature>
<evidence type="ECO:0000256" key="5">
    <source>
        <dbReference type="ARBA" id="ARBA00022583"/>
    </source>
</evidence>
<feature type="region of interest" description="Disordered" evidence="11">
    <location>
        <begin position="465"/>
        <end position="501"/>
    </location>
</feature>
<dbReference type="Gene3D" id="1.10.472.80">
    <property type="entry name" value="Ypt/Rab-GAP domain of gyp1p, domain 3"/>
    <property type="match status" value="1"/>
</dbReference>
<evidence type="ECO:0000313" key="14">
    <source>
        <dbReference type="Ensembl" id="ENSZALP00000010163.1"/>
    </source>
</evidence>
<dbReference type="Pfam" id="PF00566">
    <property type="entry name" value="RabGAP-TBC"/>
    <property type="match status" value="1"/>
</dbReference>
<dbReference type="CDD" id="cd01211">
    <property type="entry name" value="PTB_Rab6GAP"/>
    <property type="match status" value="1"/>
</dbReference>
<comment type="function">
    <text evidence="9">GTP-hydrolysis activating protein (GAP) for small GTPase RAB22A, converting active RAB22A-GTP to the inactive form RAB22A-GDP. Plays a role in endocytosis and intracellular protein transport. Recruited by ANK2 to phosphatidylinositol 3-phosphate (PI3P)-positive early endosomes, where it inactivates RAB22A, and promotes polarized trafficking to the leading edge of the migrating cells. Part of the ANK2/RABGAP1L complex which is required for the polarized recycling of fibronectin receptor ITGA5 ITGB1 to the plasma membrane that enables continuous directional cell migration.</text>
</comment>
<dbReference type="InterPro" id="IPR022164">
    <property type="entry name" value="Kinesin-like"/>
</dbReference>
<evidence type="ECO:0000256" key="3">
    <source>
        <dbReference type="ARBA" id="ARBA00022448"/>
    </source>
</evidence>
<evidence type="ECO:0000259" key="12">
    <source>
        <dbReference type="PROSITE" id="PS01179"/>
    </source>
</evidence>
<evidence type="ECO:0000256" key="11">
    <source>
        <dbReference type="SAM" id="MobiDB-lite"/>
    </source>
</evidence>
<keyword evidence="15" id="KW-1185">Reference proteome</keyword>
<dbReference type="PROSITE" id="PS50086">
    <property type="entry name" value="TBC_RABGAP"/>
    <property type="match status" value="1"/>
</dbReference>
<evidence type="ECO:0000256" key="9">
    <source>
        <dbReference type="ARBA" id="ARBA00059592"/>
    </source>
</evidence>
<keyword evidence="7" id="KW-0653">Protein transport</keyword>
<evidence type="ECO:0000256" key="8">
    <source>
        <dbReference type="ARBA" id="ARBA00023034"/>
    </source>
</evidence>
<feature type="compositionally biased region" description="Low complexity" evidence="11">
    <location>
        <begin position="77"/>
        <end position="95"/>
    </location>
</feature>
<dbReference type="Proteomes" id="UP000694413">
    <property type="component" value="Unassembled WGS sequence"/>
</dbReference>
<evidence type="ECO:0000259" key="13">
    <source>
        <dbReference type="PROSITE" id="PS50086"/>
    </source>
</evidence>
<dbReference type="GO" id="GO:0015031">
    <property type="term" value="P:protein transport"/>
    <property type="evidence" value="ECO:0007669"/>
    <property type="project" value="UniProtKB-KW"/>
</dbReference>
<dbReference type="InterPro" id="IPR006020">
    <property type="entry name" value="PTB/PI_dom"/>
</dbReference>
<dbReference type="FunFam" id="2.30.29.30:FF:000202">
    <property type="entry name" value="rab GTPase-activating protein 1-like isoform X1"/>
    <property type="match status" value="1"/>
</dbReference>
<dbReference type="SMART" id="SM00462">
    <property type="entry name" value="PTB"/>
    <property type="match status" value="1"/>
</dbReference>
<dbReference type="GO" id="GO:0031267">
    <property type="term" value="F:small GTPase binding"/>
    <property type="evidence" value="ECO:0007669"/>
    <property type="project" value="TreeGrafter"/>
</dbReference>
<feature type="domain" description="Rab-GAP TBC" evidence="13">
    <location>
        <begin position="538"/>
        <end position="724"/>
    </location>
</feature>
<dbReference type="InterPro" id="IPR011993">
    <property type="entry name" value="PH-like_dom_sf"/>
</dbReference>
<dbReference type="SUPFAM" id="SSF47923">
    <property type="entry name" value="Ypt/Rab-GAP domain of gyp1p"/>
    <property type="match status" value="2"/>
</dbReference>
<evidence type="ECO:0000256" key="4">
    <source>
        <dbReference type="ARBA" id="ARBA00022468"/>
    </source>
</evidence>
<keyword evidence="3" id="KW-0813">Transport</keyword>
<dbReference type="GO" id="GO:0005769">
    <property type="term" value="C:early endosome"/>
    <property type="evidence" value="ECO:0007669"/>
    <property type="project" value="UniProtKB-SubCell"/>
</dbReference>
<evidence type="ECO:0000256" key="1">
    <source>
        <dbReference type="ARBA" id="ARBA00004412"/>
    </source>
</evidence>
<evidence type="ECO:0000313" key="15">
    <source>
        <dbReference type="Proteomes" id="UP000694413"/>
    </source>
</evidence>
<proteinExistence type="predicted"/>
<keyword evidence="5" id="KW-0254">Endocytosis</keyword>